<dbReference type="GO" id="GO:0030488">
    <property type="term" value="P:tRNA methylation"/>
    <property type="evidence" value="ECO:0007669"/>
    <property type="project" value="TreeGrafter"/>
</dbReference>
<dbReference type="InterPro" id="IPR006073">
    <property type="entry name" value="GTP-bd"/>
</dbReference>
<evidence type="ECO:0000256" key="5">
    <source>
        <dbReference type="ARBA" id="ARBA00023134"/>
    </source>
</evidence>
<dbReference type="Gene3D" id="3.40.50.300">
    <property type="entry name" value="P-loop containing nucleotide triphosphate hydrolases"/>
    <property type="match status" value="1"/>
</dbReference>
<keyword evidence="2" id="KW-0812">Transmembrane</keyword>
<name>A0A1Z3HH62_9CYAN</name>
<dbReference type="Pfam" id="PF01926">
    <property type="entry name" value="MMR_HSR1"/>
    <property type="match status" value="1"/>
</dbReference>
<dbReference type="RefSeq" id="WP_080813699.1">
    <property type="nucleotide sequence ID" value="NZ_CP021983.2"/>
</dbReference>
<organism evidence="8 9">
    <name type="scientific">Halomicronema hongdechloris C2206</name>
    <dbReference type="NCBI Taxonomy" id="1641165"/>
    <lineage>
        <taxon>Bacteria</taxon>
        <taxon>Bacillati</taxon>
        <taxon>Cyanobacteriota</taxon>
        <taxon>Cyanophyceae</taxon>
        <taxon>Nodosilineales</taxon>
        <taxon>Nodosilineaceae</taxon>
        <taxon>Halomicronema</taxon>
    </lineage>
</organism>
<protein>
    <submittedName>
        <fullName evidence="8">GTPase</fullName>
    </submittedName>
</protein>
<dbReference type="GO" id="GO:0005737">
    <property type="term" value="C:cytoplasm"/>
    <property type="evidence" value="ECO:0007669"/>
    <property type="project" value="TreeGrafter"/>
</dbReference>
<reference evidence="8 9" key="1">
    <citation type="journal article" date="2016" name="Biochim. Biophys. Acta">
        <title>Characterization of red-shifted phycobilisomes isolated from the chlorophyll f-containing cyanobacterium Halomicronema hongdechloris.</title>
        <authorList>
            <person name="Li Y."/>
            <person name="Lin Y."/>
            <person name="Garvey C.J."/>
            <person name="Birch D."/>
            <person name="Corkery R.W."/>
            <person name="Loughlin P.C."/>
            <person name="Scheer H."/>
            <person name="Willows R.D."/>
            <person name="Chen M."/>
        </authorList>
    </citation>
    <scope>NUCLEOTIDE SEQUENCE [LARGE SCALE GENOMIC DNA]</scope>
    <source>
        <strain evidence="8 9">C2206</strain>
    </source>
</reference>
<keyword evidence="3" id="KW-0547">Nucleotide-binding</keyword>
<dbReference type="PANTHER" id="PTHR42714">
    <property type="entry name" value="TRNA MODIFICATION GTPASE GTPBP3"/>
    <property type="match status" value="1"/>
</dbReference>
<gene>
    <name evidence="8" type="ORF">XM38_005910</name>
</gene>
<dbReference type="CDD" id="cd00880">
    <property type="entry name" value="Era_like"/>
    <property type="match status" value="1"/>
</dbReference>
<dbReference type="PANTHER" id="PTHR42714:SF6">
    <property type="entry name" value="TRANSLATION INITIATION FACTOR IF-2"/>
    <property type="match status" value="1"/>
</dbReference>
<keyword evidence="9" id="KW-1185">Reference proteome</keyword>
<dbReference type="Proteomes" id="UP000191901">
    <property type="component" value="Chromosome"/>
</dbReference>
<keyword evidence="5" id="KW-0342">GTP-binding</keyword>
<evidence type="ECO:0000256" key="1">
    <source>
        <dbReference type="ARBA" id="ARBA00004141"/>
    </source>
</evidence>
<dbReference type="STRING" id="1641165.XM38_25130"/>
<dbReference type="InterPro" id="IPR005225">
    <property type="entry name" value="Small_GTP-bd"/>
</dbReference>
<dbReference type="InterPro" id="IPR021147">
    <property type="entry name" value="DUF697"/>
</dbReference>
<accession>A0A1Z3HH62</accession>
<comment type="subcellular location">
    <subcellularLocation>
        <location evidence="1">Membrane</location>
        <topology evidence="1">Multi-pass membrane protein</topology>
    </subcellularLocation>
</comment>
<dbReference type="NCBIfam" id="TIGR00231">
    <property type="entry name" value="small_GTP"/>
    <property type="match status" value="1"/>
</dbReference>
<keyword evidence="4" id="KW-1133">Transmembrane helix</keyword>
<dbReference type="EMBL" id="CP021983">
    <property type="protein sequence ID" value="ASC69662.1"/>
    <property type="molecule type" value="Genomic_DNA"/>
</dbReference>
<evidence type="ECO:0000259" key="7">
    <source>
        <dbReference type="Pfam" id="PF01926"/>
    </source>
</evidence>
<dbReference type="InterPro" id="IPR027417">
    <property type="entry name" value="P-loop_NTPase"/>
</dbReference>
<keyword evidence="6" id="KW-0472">Membrane</keyword>
<evidence type="ECO:0000256" key="4">
    <source>
        <dbReference type="ARBA" id="ARBA00022989"/>
    </source>
</evidence>
<dbReference type="GO" id="GO:0005525">
    <property type="term" value="F:GTP binding"/>
    <property type="evidence" value="ECO:0007669"/>
    <property type="project" value="UniProtKB-KW"/>
</dbReference>
<dbReference type="GO" id="GO:0002098">
    <property type="term" value="P:tRNA wobble uridine modification"/>
    <property type="evidence" value="ECO:0007669"/>
    <property type="project" value="TreeGrafter"/>
</dbReference>
<dbReference type="AlphaFoldDB" id="A0A1Z3HH62"/>
<feature type="domain" description="G" evidence="7">
    <location>
        <begin position="80"/>
        <end position="211"/>
    </location>
</feature>
<evidence type="ECO:0000256" key="3">
    <source>
        <dbReference type="ARBA" id="ARBA00022741"/>
    </source>
</evidence>
<dbReference type="SUPFAM" id="SSF52540">
    <property type="entry name" value="P-loop containing nucleoside triphosphate hydrolases"/>
    <property type="match status" value="1"/>
</dbReference>
<evidence type="ECO:0000313" key="8">
    <source>
        <dbReference type="EMBL" id="ASC69662.1"/>
    </source>
</evidence>
<dbReference type="GO" id="GO:0016020">
    <property type="term" value="C:membrane"/>
    <property type="evidence" value="ECO:0007669"/>
    <property type="project" value="UniProtKB-SubCell"/>
</dbReference>
<evidence type="ECO:0000256" key="6">
    <source>
        <dbReference type="ARBA" id="ARBA00023136"/>
    </source>
</evidence>
<evidence type="ECO:0000313" key="9">
    <source>
        <dbReference type="Proteomes" id="UP000191901"/>
    </source>
</evidence>
<dbReference type="Pfam" id="PF05128">
    <property type="entry name" value="DUF697"/>
    <property type="match status" value="1"/>
</dbReference>
<proteinExistence type="predicted"/>
<sequence>MTSSSTGANDPGSAATEQALADLIADFDALQTDLHYQEAQAVLQQLVDRLELSPRERAGLEDDIASLTGLLTKLEQAVIHIAVFGLVGRGKSSLLNALLGQSVFATGPTHGITQQVESSRWQMHHELLSESPGQSLVRVSLPGIGQSRIELVDTPGLDEVAGEQREALAQRIARQVDLILFVVAGDITRVEYQALENLRQAGKPLLLVFNKIDHYPQLDRQAIYETLRDRRLQELIAPEDIVMAAAAPLVVEAVKRPDGQIITQTRRGAPQVDALKLKILEILHRDGKSLIALNTLLYADTVNQQLLQRKQQICDRIADDAIWTAVMTKAMAVAINPIMVADLLGGAAVDVALITTLSRLYGLPMTQTGALNLLRQMALGLGGLPASELLVTFGLSSLKGLLGLSTIATGGLSLPPYLSVALTQAAVAGVSTYGIGQVAKAYLVNGATWGPEGPKAVVSRILNSLDEQSILNRVKTELQTRLERE</sequence>
<evidence type="ECO:0000256" key="2">
    <source>
        <dbReference type="ARBA" id="ARBA00022692"/>
    </source>
</evidence>
<dbReference type="KEGG" id="hhg:XM38_005910"/>
<dbReference type="OrthoDB" id="494524at2"/>